<name>L0H2D0_9GAMM</name>
<feature type="domain" description="KAP NTPase" evidence="1">
    <location>
        <begin position="10"/>
        <end position="51"/>
    </location>
</feature>
<dbReference type="InterPro" id="IPR027417">
    <property type="entry name" value="P-loop_NTPase"/>
</dbReference>
<geneLocation type="plasmid" evidence="2 3">
    <name>pTHIMO01</name>
</geneLocation>
<dbReference type="PATRIC" id="fig|765912.4.peg.3655"/>
<sequence>MPKQLSAAIITNVVKDYVNAEDTAHAIMLDGEWGCGKTYLWKRTIAPAIGEQRCLYISLYGLASFEDIDNALFRELTFLGSTDSGGTLSDMLNKSSAGIGDVRLGGIGSLVAYALQQWKKRTIKHSDKGLICFDDLERWSGPPHTVLSYINRFCEREGQKVLVIGNYKAFMSQVGDAVGTSGFRKTIRFKYKLQIPAEHVLEVAASSCSWFPPDASTYLSEILEAHKLRLTSFIKRFRIHNIRTVATTLHYFLVTQQANKALFRNAKLQAVAFLESLLATMVLLNTEEPDHGLRDILEDPDCDDHTPLLKGFASLQNALGKTEFEQLTRCAIYSQSRVGITSLVSRGTYIAEEFQTTLQQWEALDAYYSYLDETHFYSLDDAQAHDLTKKVTEGVLQRREVTDASLLLSLLDRLLQDIREKAISTDESELLESFRRLFEELVKNGDLEPGDTSVAVSIVNIPSQFAEAIQSLLDQHKSANRQLGARRFWDSLASQSEPEDVAALVALNREEPLFIAPTQVILSRVEALSNPSLAALLSALADRLDAKSAASAREAESEAASQVAAALMEKYGSLVGVREANLRRLSTLLATDGATR</sequence>
<dbReference type="SUPFAM" id="SSF52540">
    <property type="entry name" value="P-loop containing nucleoside triphosphate hydrolases"/>
    <property type="match status" value="1"/>
</dbReference>
<gene>
    <name evidence="2" type="ORF">Thimo_3734</name>
</gene>
<protein>
    <submittedName>
        <fullName evidence="2">KAP family P-loop domain protein</fullName>
    </submittedName>
</protein>
<dbReference type="HOGENOM" id="CLU_457776_0_0_6"/>
<dbReference type="RefSeq" id="WP_015282505.1">
    <property type="nucleotide sequence ID" value="NC_019941.1"/>
</dbReference>
<dbReference type="InterPro" id="IPR011646">
    <property type="entry name" value="KAP_P-loop"/>
</dbReference>
<dbReference type="Proteomes" id="UP000010816">
    <property type="component" value="Plasmid pTHIMO01"/>
</dbReference>
<evidence type="ECO:0000313" key="3">
    <source>
        <dbReference type="Proteomes" id="UP000010816"/>
    </source>
</evidence>
<dbReference type="Pfam" id="PF07693">
    <property type="entry name" value="KAP_NTPase"/>
    <property type="match status" value="1"/>
</dbReference>
<accession>L0H2D0</accession>
<dbReference type="EMBL" id="CP003052">
    <property type="protein sequence ID" value="AGA92386.1"/>
    <property type="molecule type" value="Genomic_DNA"/>
</dbReference>
<dbReference type="KEGG" id="tmb:Thimo_3734"/>
<dbReference type="AlphaFoldDB" id="L0H2D0"/>
<dbReference type="OrthoDB" id="88903at2"/>
<keyword evidence="3" id="KW-1185">Reference proteome</keyword>
<evidence type="ECO:0000313" key="2">
    <source>
        <dbReference type="EMBL" id="AGA92386.1"/>
    </source>
</evidence>
<evidence type="ECO:0000259" key="1">
    <source>
        <dbReference type="Pfam" id="PF07693"/>
    </source>
</evidence>
<proteinExistence type="predicted"/>
<reference evidence="2 3" key="1">
    <citation type="submission" date="2011-09" db="EMBL/GenBank/DDBJ databases">
        <title>Complete sequence of plasmid of Thioflavicoccus mobilis 8321.</title>
        <authorList>
            <consortium name="US DOE Joint Genome Institute"/>
            <person name="Lucas S."/>
            <person name="Han J."/>
            <person name="Lapidus A."/>
            <person name="Cheng J.-F."/>
            <person name="Goodwin L."/>
            <person name="Pitluck S."/>
            <person name="Peters L."/>
            <person name="Ovchinnikova G."/>
            <person name="Lu M."/>
            <person name="Detter J.C."/>
            <person name="Han C."/>
            <person name="Tapia R."/>
            <person name="Land M."/>
            <person name="Hauser L."/>
            <person name="Kyrpides N."/>
            <person name="Ivanova N."/>
            <person name="Pagani I."/>
            <person name="Vogl K."/>
            <person name="Liu Z."/>
            <person name="Imhoff J."/>
            <person name="Thiel V."/>
            <person name="Frigaard N.-U."/>
            <person name="Bryant D."/>
            <person name="Woyke T."/>
        </authorList>
    </citation>
    <scope>NUCLEOTIDE SEQUENCE [LARGE SCALE GENOMIC DNA]</scope>
    <source>
        <strain evidence="2 3">8321</strain>
        <plasmid evidence="3">Plasmid pTHIMO01</plasmid>
    </source>
</reference>
<organism evidence="2 3">
    <name type="scientific">Thioflavicoccus mobilis 8321</name>
    <dbReference type="NCBI Taxonomy" id="765912"/>
    <lineage>
        <taxon>Bacteria</taxon>
        <taxon>Pseudomonadati</taxon>
        <taxon>Pseudomonadota</taxon>
        <taxon>Gammaproteobacteria</taxon>
        <taxon>Chromatiales</taxon>
        <taxon>Chromatiaceae</taxon>
        <taxon>Thioflavicoccus</taxon>
    </lineage>
</organism>
<keyword evidence="2" id="KW-0614">Plasmid</keyword>